<dbReference type="Pfam" id="PF00501">
    <property type="entry name" value="AMP-binding"/>
    <property type="match status" value="6"/>
</dbReference>
<dbReference type="SMART" id="SM00823">
    <property type="entry name" value="PKS_PP"/>
    <property type="match status" value="6"/>
</dbReference>
<dbReference type="RefSeq" id="XP_062653760.1">
    <property type="nucleotide sequence ID" value="XM_062807213.1"/>
</dbReference>
<dbReference type="InterPro" id="IPR045851">
    <property type="entry name" value="AMP-bd_C_sf"/>
</dbReference>
<proteinExistence type="inferred from homology"/>
<evidence type="ECO:0000313" key="9">
    <source>
        <dbReference type="Proteomes" id="UP001278766"/>
    </source>
</evidence>
<dbReference type="PANTHER" id="PTHR45398">
    <property type="match status" value="1"/>
</dbReference>
<evidence type="ECO:0000313" key="8">
    <source>
        <dbReference type="EMBL" id="KAK3290246.1"/>
    </source>
</evidence>
<dbReference type="Gene3D" id="3.30.300.30">
    <property type="match status" value="5"/>
</dbReference>
<dbReference type="InterPro" id="IPR020806">
    <property type="entry name" value="PKS_PP-bd"/>
</dbReference>
<accession>A0AAE0H5H8</accession>
<feature type="compositionally biased region" description="Polar residues" evidence="6">
    <location>
        <begin position="7187"/>
        <end position="7204"/>
    </location>
</feature>
<dbReference type="InterPro" id="IPR020845">
    <property type="entry name" value="AMP-binding_CS"/>
</dbReference>
<dbReference type="InterPro" id="IPR009081">
    <property type="entry name" value="PP-bd_ACP"/>
</dbReference>
<sequence length="7964" mass="869742">MTFTTGINDWETYLKGLTPCRFPRFGRVSNNTAAPSRQTSSVRVDVGQAEKLRELSTTDPNELAAVIRTAWALLLRCYTGQDDVAFEFQLGGGGITSEPIVARFLLDESESVARTVGRAKVEKINDLPRVPPRLQQTGNSDLSIFDTSVVLWSFTAGSTPCPVLTPEQHKIRLLAKRGESSLSLFLEWSSNHLGMSAAQGALVASTLDKILSGIVTSSPGAPLSSLDFMSQNNMHRVREWNDSYSIQPVERCVHDVVADRVLENPDAEAVCAWDGSLTYGELDAVTGTLASWLVALGIGPEVLVPLCFEKSKWTVVAMLAVLRAGGAFVPLDPSHPFERLRGLCDSVGAKLVLCSSHLAPGLVGVVDKVLPVNDNTIAEATTAESAEGSTSRSSVNSTNAAYVIFTSGSTGKPKGTLIEHQAFCSSARAHGPALRIDGTCRVLQFAAHTFDASLVEILTPLMVGATVCIPDEHERLNDLAGAMNRMRVDHAVLTPSFINFLTPATVPGLRRLVLAGEAMSRSHVATWSHIELVNGYGPAESSVAAVVNPSVGPLTEATDIGLPCGVRVWLVDPTDHNRPVPVGCVGEMLLEGPSLARGYLNDAAKTEESFIFGPEWAQGSDNAPRRFYKTGDLARYNSASGSFSYIGRKDTQIKLHGQRIELGEIEHHLAVDEDVRHAMVLLPKKGPLAKRLITILSLSDPTAGSVDSQKSGGAALSLARNPSLTEPILERIRTRLGARLPAYMVPSTWLCVDGIPMLASRKMDRKTVATWIETTLTAEQCQEVIREQHAVKPKASSGDGKSNNTPLTEVEIKLRETWSLVLNFPADDIDPDDRSFLSLGGDSISAMACASHAKKARLGVSVQDVLKAKSLRQLATVAKVLSQPSEDQVDGDEDAEKGLLKVPFDLTPIQQLHFEVRGGAHGDEHFNQSFCLRLARRVEAAAVRNAIEAVVKRHAMLRARFERSEDGQWKQFITSDVDGSYRLRTHTITTRVEADTGIASAQSCLDARSGPLFAAELFALQDNGEQMLFMTAHHLVIDLVSWRVAMEEIEELLENPSAAAVYRSLPFRKWAALQTDDCAGRPLKQVLPSADQVPDPQFPYWGMGDRPNLYGDVACQGFDLDTSTTDTLINECNSPFRTETVDLLLAALIWSFQTTFPDRTAPAIFNEGHGREPPNEEIDIARTVGWFTTLFPVALSSPTTFADALIQTKDLRRRVPGNGRPYFAARFHTPEGREQWARRHRDMEVSFNFLGRYQQLERKGALFQPAEGALMAGEAHPGSPTADFGSKAPRFSLFEISAVIIQGALRFGFAWNGGMQHQDRIREWVANCRGVLAEAAATLPVMGNRMTVGDLVLLPDLAPADLKAFEQTTLPALTGERGWDATEEIYPASPIQQGLLLSRTKDGNFYAVRRAFRVKLNGEENNTVDAQRVVRAWKDVVRHHALLRTIFVDAISQTQAGSYDQVVLKDVKPPMVVRECPDGTEISSLVESLEPVEYRNDAPQHRFSVFHNSDSVVCVLEMSHAIMDGASMDILLRDLGRAYEGNLQHLEKPRFSPFLASLQQRNLEADVAFWKNHLSGLEACHFPILNDGINVSETERKMCTLRVEVPGLAALQEFCSGAGFTLPNAFHAAWALTLAHYTGTDDVCFGYLVSGRDAALEGSEDAVGPFINMATQRIKVGGEGDDQFSLLRLLEAVQKDQLDCMPYAQTSLAEVQHALNVPGGMALFNTCISYRRCQPKTDTLGSSLVCEDLGALHDPTEYPISLNVEIDDDGGAAIDLDYWTDEVATAQAKHVAATFLQALRNIAERAETPLSRLDNVHSISKEHIWAWNANMPATTADCIHRMVERQVALRPQAQAIRGWDGDFSYEEMNNLANRLARHLLDFGVGPETLVPVCFDKSAWTTISMLAVLKAGGGVVPLDATHPASALEGKVVDAGAQVVVASEARAMMFEAMVPYVVAVGPRLLSQLPAAVDAEEIQSGVTPENPAFIMFTSGSTGKPKGVVLCHQALVSSCLAHGSALGLGPHTRFLQFAAHTFDNSIEEMFTNLIHGGCVCVPSDADRLGDLPGAIDRLDANFMDLTPTVAVMLRPEQVPKIKGMAVGGEALTREVLDIWGGVIPVHNQYGPSECSINSAHKLHLDKNGDVGSIGTNVGSVSWVVDPKNHDRLVPVGCVGELLIEGPILGRGYLNKPVETAKAFIEMPKWAPEDPRHSERGNRRMYKTGDLVRYNSDGALIYLGRKDTQIKLHGQRIELGEIEHHVKSNLPSTAQSSVELVVPAQSKKALAVFVCASSSQTDEKVRILPMDTQFRSLAQGIVGAMSAQVASYMVPRLFFPVSRMPLTSSGKLDRRSLRTMAQALPNVVDYRLGTESAGGRVPETPIEKHLQELWAAVLNVAVGSITADDSFFTHGGDSVGAMRLAAAARQKNIVLTVANIFNSPKLSEMAKTATGSGVDADTNAGNSSASIIPENEPVPGPVEQFSLLKNKGSISLEALRDQVASICRIDVGSVEDTYPCTPLQAGLVAASQRQPGAYVAVNFYELPSGIDIARFKRAWQEVVNSEAILRTRVVFVEDIGFLQVVVRGEINWISASSPSDLPETHRHLPPHDGGVLSRYTIINEDSLRPTFGWTAHHAVYDGWSLPTLLGRVEERYQHPEASLPATPHYSRFVEHLSAIDASASDTFWTEKLSAPSTTHFPQLPHPAYRVQATSQITRQVRFSKPKGVSLTMASFLRAAWSLVVSIYSSSDDIIFGEILNGRDVPVAGIEDLVGPTLASVPRRVRIDRDMTVQQLLIDVQNQLNDVIPHQFAGLQRIKSLSPATSTACDFKNLLAIDMADEVAENGLWSNMTGGGTAQGPDFFSLPLNVTCTLGRGGSGVEEIQMRAIFDAEVVPQWQVVRMLGQFETLLARLSAPESQGEKVGEVDLLSPDDRAMLKEWNTTPGPLVEQRVHDMISEELARRGASDAAVVGWDATLTAGELDALSTALAGELVVRGVGANGSRFVPFCFEKSAFAIVAMLAVLKAGAAFVPLDPAHPVGRLREIVGDCGADVVLCSPKYESLCADVVPTVIPVDMEMLKKLEEKTTSTVISKVSHTAFCSGAAAHGPVMLMTPPFRFLQFASYTFDASLVEILTTLIFGGTVCVPQEEDRTNGNISTVMEQMGVTMTLLTPSFARVLEPSSVPHLKTLILGGEAMAQSHLATWAGKVNLVNAYGPSECAVVATVNPKMRRSSNPANLGRGLGRCWIVDPQNHNRLAPLGSIGELLVEGPTLSAGYLKNESKTQEVFIENPRWASETTLRYPDMPSTTPRRMYKTGDLVRVCDDLSGEMVYMGRKDASQAKLNGQRLELDEIVHHLAADDAVRHAVVVLPKSGPCVKRLVAVLSLRATTTNGAGKFELVTSNEAASALDQVQDRLREKLPAYMVPSTWMVLQNIPLLPSGKLDRNSVARFVEGISEDTLDKINGARATGQAQETGSTSPQRSLPLDERLKSIWSQVLNITPERIGRNVSFLHLGGDSITAMQVMAKCRAQGIRIAVADIISSKSVHDLALKAIVPNEQQQSAATTIAGEDQHEFDLSPIQQLYFQLMYVSDNKGSSTKPHAQFNQSVLLRLAKNATSDQLARGLHALVETHSMLRTRFRRDGTGNWRQRITSDVSGSYRFKTHVIGNASRMEKRIQNSQEALNFQKGPLMAADWFSVGKTNSEVYVFITAHHLAIDVVSWGILLQDLEDFLANGNIKPPTSLPFQTWTRKQSEKAQAEENGPSLLPHHETSAADLEYWGMTGMPNVHGDAIHASGIELDNETTALLLGPNCHAPLQTEVLDILLAALLLSYRKASGGRRGVPTIYNEGHGREVWDDAMDLSRTVGWFTTLYPVHLPDESSSDDEIVSAIRWVKDYRKRLAGKGRPYFAYRLLTSEGREAYDSGWPVEVAFNYLGQMQQLNRDDTFLQSFDNGQGANASSDVGKDVPRLALVEVSAVVIGGKMTLSFAYNKHMKHQDSLDRWVEECQSLLQDVPRRLMQHAPEKTLSAFPLLPLAYYGLENLDQRLQEVGVKLQDIEDVYPCSPMQRGLLLSQIRDPEKYGYKAIFQVETFGAENVDVEQLRDAWQSVVRRHATLRTIFVDTVGDEGLMDQVVLCNALGRVQMLKCDTDNDAVQKLRTLDCIDYNEKKPPHRLSICESKSGHVFCRLDISHAISDGSSMPIILDDLTTAYGHGMSSKPVPLYRDYIAYTQSQPRSESIRHWKDYLGGAEPCLFPALADGESETEPSLGAHAITLGGMSEINDYCMNSGITLSTLLQFVWALVVRSYTGSDEVLFGYLASGRDVPVANIEHAVGAFINMLVCRLQIPANIEVGEALDTMQTDLADAMAHQSCSLAEMQHEMKTSGAMLFNTGFTYQKRTEAGRDQAQQSSQSTLRYHVLDAEDPSEYAVAVNVEATNKSVEVHFSYWKNIVSDAQIKNVAATFEQAVKDLIADGADDRTVGELDLVGHAGIEQITSWNDYELPRVDQCVHDVIGQHALRRPASTPAVCGWDASFTYRELDKAATVLARHLVAQGGVGPEVFVPLCFDKSAWTVVAQLAVLKAGGAFVNLDPSHPNSRLESLIQDVGAKTLLCAPKHKAKMDQIAANVFVVDAESIRTLSQAADAAPFTSTAKASNPAYVIFTSGTTGKPKGTVIEHGAFCTGATAHAKAMFMHAESRVLQFASYTFDASIMETLSCLLVGGCICVPSDEDRMNDVSAVIRNMGVTWTLLTPSVASTVKPESVQCLQTLVTGGEAMAAGHIARWGTQCALVNAYGPTECSVVATTSTKVDESRRVCNADRADIGTAVGGRVWVVDAQNPDRLVPIGAMGELVVEGRLVARGYLNNKEQTDKVFIRSPEWTQHPSFPKSMWCNEDKMYRTGDLVRYNSNGSISYISRKDTQIKLNGRRIELGEIEYHCRTGLPDDAQSAVEVVLPATSRATSKALAVFFSLPSNASSTPTFSLLPINESIRKLALAMETHVSTNLPSYMVPQLFVPVSAMPWTTAGKLDRRQLRQALEEASREVVAGYRLSAAAAAAKNRGPATETEKKLQGLWETVLGLPAGSVGPGDSFFRLGGDSLTAMRLVGAARAHKIVLTVLDVFEKPVLADMARACGGAEVAVAPTPELKPFDLVSRPRSELDALIDEVSSQCKLSGDQIRDMYPCSPLQEGLVTLASKQAGAYVAVNSLRLPGHVDLDQFKAAWQEVVDETDVLRTRIVHTATSGFLQVVVAPQPIDWHDEPSLKEAVLNGQALGLQTGGSLARYAIVDGPEGRLFVWGIHHALYDGWSLRLLARRVQDMYNNIVSGPQKTIATTRASYANFIQYLAARDMVASETFWKNSLDGASSIAHFPQLPAAIPNQTETPSFRSEIRRVDVHRRGVLSDITVPTLVRATWAILQAAYTGMDDVVFGETLAGRNIDVPAVVEMAGPTFTTVPTRVRLDRDMRLADFLQRLHSMASQVVPHQHLGLQHIKRLNSDCSGACDFQNLLVIQTASPTSSQEEKSQEADWDFQGGSSTESFFTHPLVVECTTTDTAIEATFHYNEKVLSSWQTKRLVYQFDAVLKRLLEKSANKDATLADIPAISPEDQSLIARWNRSNMLEAVDSCIHHLFLARASEQPERIGISAWDAELTYGQIREYASRLALYLNQHGVKQETLVPVCLERSAWSVVILMGIFMAGGAFIPLDPAHPLSRQKEVLETIEPDLIVCSPEHASRFSGVVNTRLSVDGAMLRDLPRSNGRAPPVVTNPSNTAYVLFTSGSTGRPKGVVVAHRDFCSSSAAFTRVCNMDASSRVFHFASLTFDAALLEVVTPLTLGACICVPTAHDRLHDLGTAMARLRTTWAFLTPSVANLLNPDLVCPTFKTLVCGGEAMLAETIQRWADRVELMNGYGPTETCVFAVINPHVSKEKDHTTIGRGTPAARLWIVDPNEGCNDRLVPVGAIGELAISGPLMSRGYLGDSEKTAKVFVDNPGWARKELLGGATPPTRIYRTGDLVRYRSDGAIEFFGRRDGQVKVNGQRIELGDIESHLSADRHVRLGAVVQPKKGPCKKQLVGVVTLTSTHRPVTSEGTVAIAPLGGSREQMTRVRSEIADIRARLADLLPHYMVPAAWIVLETMPVVVSGKLDRRRVAGWVEGLEDAEYERIAQSLGVSAGEEDEEEETEVTGPVKTLREIWAKELNLPVERIKLNQPFLGLGGDSIRAMGVVSRARNAKIKLSIQDVLRCKSIVHLTQLAKGLPSSAPATIHKEEGTEQPFALSPVQTMYMKSAVKHAGVARFNQSFTLGVPRRVTAETIKKAINSVVERHAMLRARFSRTQDGRWEQRISKMGPSTYACLEHHLHSRDEMTAILATAQASLSVEHGPVFRADLFDVAGHDLTIISMVAHHLCIDMVSWRIIVQDLGQILETGSLPAEMPLSFRSWCAQQSADNRTADVKKLLPFKESSPNLAYWKTQGPLTYGKTTTDAFTLEAGTTKLALGESHYAFRSEPVDLFLAAIAHAFARTFPDRGVPTLHVESHGREAPEGSNLDLSRTVGWFTTICPVAVPDHARHHNALDTLRRIKDVRRSIPGHGRPYFAHKYLGAASGDTWSPMEVLFNYLGGGVGAQQNEQDDSVVRQVDLEDDDLSAADVGSETRRLALFEISAMVVDNKLHFSFMYDSSLDRAGDVRQWISGFRHTLEDMVRSLAQHAAEPTLSDYPLLPMTYHSLRTLTEVAIPRVGIDRASSFSQIEDIYPCTPVQEGMLISQLRNPEAYIFHAVYKLTHSNPGHHLDAEKLVRAWQKVVDRHAALRTVFIESVRRGGVFDQVVLKKVDCGAVLLNSSDQDAMKKLGQVTLAKAKRPQLAHRLALCTTSSGKVLLKLEVNHAAMDGGSLAIILEELTSGYMGGLTSIPGPLYSDYVQYICAMPAGADSDYWMGYLKDLEPCYFPNLNSSTITLVPESRKLCSTALEFNRYAELRQLSERTHVTLANIMHAAWAFVLRKYTACDDVCFGYLTAGRDAPVENISRTVGTLINMLCCRVKLSKSKSLESVFMMAQEEHLQSIQFQHCSLARVQHELGMAGKPLYNTSVSIQNHAESGEGEGEDTILFDMEKAHDPSEYAITVNIEVSKNSEGVVFRYWSDHVSDEQAQEVARCMARVLDAFITQPAQTVRELDSTLNGKTTIAHQPTEDLVIDPMEEGPGVMTPRSMDSSSSGNSPRTPNNELVDQGAYEKTLLSMWSTLLDLPEDTIAGHDSFFDLGGDSITAMKLAGEARDHGLSLTVADVFRNPCFDAMVARIRATTDLHAMGSDLVKSNSGTMTPQSSNGDLYERFSLLAASNVDAFLQASIVPQVCVFRGGISDVLPATDFQSLAVAGALLESRWMLNYFYLDGKGPLNVVHLKRACFRLVQALDILRTVFVPSGGRFLQVVLRTLRPAFHVVETEESLDDFQVGQEGGEPKLGEPFVEFTVVKHLSSSRHRLYLRISHAQYDGVCFPKILAALQAAYRGEAVPRPPTFANYLRASAGALTSEHYQHWKQLLAGSSMTEIVRRDGPNYNRNSAGTTTTCLKKTVRLPPVESGHITTATVVKAAWAYVLAQVSASSDIVFGHTISGRNAAVEGVGNMVGPCLNLVPVRVQFGSGPDWTARQLLRQVQDQQVANMSHEVLGFREIIRHCTSWPRWTYFASTVQHQNVDQGGQLQLGDTDYKVGCASVAQEDFGDLSVLSQPLADNDTYEIILSFAEGGAVPRDFAERMLDMLCSTAQLFATDPDLALPSAADLRGRRQQTPFDDVPAFSDTENINNNNLGLETTSLKHLSDDQLTDLTATVSSAWRQVLNLDPEQQQQETTTTPAETEEANPFDRETSFFDLGGDIIGLAQLAWLLAQQKQGGSSAAPRLEELVDNPTVGGHMALLARGLPAAAALAPPLPLAGSGGDVQKAATFPLVVVGQKMGGKGEAPSKLVKALNGLVKRRFTGGKKKGGVVEIVA</sequence>
<dbReference type="Gene3D" id="3.30.559.30">
    <property type="entry name" value="Nonribosomal peptide synthetase, condensation domain"/>
    <property type="match status" value="10"/>
</dbReference>
<dbReference type="FunFam" id="3.30.300.30:FF:000015">
    <property type="entry name" value="Nonribosomal peptide synthase SidD"/>
    <property type="match status" value="5"/>
</dbReference>
<dbReference type="SUPFAM" id="SSF56801">
    <property type="entry name" value="Acetyl-CoA synthetase-like"/>
    <property type="match status" value="5"/>
</dbReference>
<dbReference type="PANTHER" id="PTHR45398:SF1">
    <property type="entry name" value="ENZYME, PUTATIVE (JCVI)-RELATED"/>
    <property type="match status" value="1"/>
</dbReference>
<dbReference type="InterPro" id="IPR010071">
    <property type="entry name" value="AA_adenyl_dom"/>
</dbReference>
<keyword evidence="2" id="KW-0596">Phosphopantetheine</keyword>
<dbReference type="FunFam" id="3.30.559.10:FF:000016">
    <property type="entry name" value="Nonribosomal peptide synthase Pes1"/>
    <property type="match status" value="3"/>
</dbReference>
<feature type="region of interest" description="Disordered" evidence="6">
    <location>
        <begin position="2447"/>
        <end position="2469"/>
    </location>
</feature>
<feature type="domain" description="Carrier" evidence="7">
    <location>
        <begin position="2372"/>
        <end position="2448"/>
    </location>
</feature>
<feature type="domain" description="Carrier" evidence="7">
    <location>
        <begin position="6165"/>
        <end position="6241"/>
    </location>
</feature>
<evidence type="ECO:0000256" key="1">
    <source>
        <dbReference type="ARBA" id="ARBA00005179"/>
    </source>
</evidence>
<feature type="domain" description="Carrier" evidence="7">
    <location>
        <begin position="805"/>
        <end position="882"/>
    </location>
</feature>
<protein>
    <recommendedName>
        <fullName evidence="7">Carrier domain-containing protein</fullName>
    </recommendedName>
</protein>
<dbReference type="SMART" id="SM01294">
    <property type="entry name" value="PKS_PP_betabranch"/>
    <property type="match status" value="1"/>
</dbReference>
<feature type="region of interest" description="Disordered" evidence="6">
    <location>
        <begin position="7816"/>
        <end position="7835"/>
    </location>
</feature>
<dbReference type="CDD" id="cd19545">
    <property type="entry name" value="FUM14_C_NRPS-like"/>
    <property type="match status" value="2"/>
</dbReference>
<comment type="pathway">
    <text evidence="1">Secondary metabolite biosynthesis.</text>
</comment>
<keyword evidence="4" id="KW-0436">Ligase</keyword>
<dbReference type="Gene3D" id="2.30.38.10">
    <property type="entry name" value="Luciferase, Domain 3"/>
    <property type="match status" value="1"/>
</dbReference>
<dbReference type="InterPro" id="IPR000873">
    <property type="entry name" value="AMP-dep_synth/lig_dom"/>
</dbReference>
<dbReference type="Gene3D" id="3.40.50.980">
    <property type="match status" value="2"/>
</dbReference>
<dbReference type="PROSITE" id="PS50075">
    <property type="entry name" value="CARRIER"/>
    <property type="match status" value="7"/>
</dbReference>
<dbReference type="FunFam" id="3.40.50.12780:FF:000014">
    <property type="entry name" value="Nonribosomal peptide synthetase 1"/>
    <property type="match status" value="4"/>
</dbReference>
<dbReference type="FunFam" id="3.30.559.30:FF:000003">
    <property type="entry name" value="Nonribosomal peptide synthase SidD"/>
    <property type="match status" value="2"/>
</dbReference>
<evidence type="ECO:0000256" key="5">
    <source>
        <dbReference type="ARBA" id="ARBA00029454"/>
    </source>
</evidence>
<reference evidence="8" key="2">
    <citation type="submission" date="2023-06" db="EMBL/GenBank/DDBJ databases">
        <authorList>
            <consortium name="Lawrence Berkeley National Laboratory"/>
            <person name="Haridas S."/>
            <person name="Hensen N."/>
            <person name="Bonometti L."/>
            <person name="Westerberg I."/>
            <person name="Brannstrom I.O."/>
            <person name="Guillou S."/>
            <person name="Cros-Aarteil S."/>
            <person name="Calhoun S."/>
            <person name="Kuo A."/>
            <person name="Mondo S."/>
            <person name="Pangilinan J."/>
            <person name="Riley R."/>
            <person name="Labutti K."/>
            <person name="Andreopoulos B."/>
            <person name="Lipzen A."/>
            <person name="Chen C."/>
            <person name="Yanf M."/>
            <person name="Daum C."/>
            <person name="Ng V."/>
            <person name="Clum A."/>
            <person name="Steindorff A."/>
            <person name="Ohm R."/>
            <person name="Martin F."/>
            <person name="Silar P."/>
            <person name="Natvig D."/>
            <person name="Lalanne C."/>
            <person name="Gautier V."/>
            <person name="Ament-Velasquez S.L."/>
            <person name="Kruys A."/>
            <person name="Hutchinson M.I."/>
            <person name="Powell A.J."/>
            <person name="Barry K."/>
            <person name="Miller A.N."/>
            <person name="Grigoriev I.V."/>
            <person name="Debuchy R."/>
            <person name="Gladieux P."/>
            <person name="Thoren M.H."/>
            <person name="Johannesson H."/>
        </authorList>
    </citation>
    <scope>NUCLEOTIDE SEQUENCE</scope>
    <source>
        <strain evidence="8">CBS 168.71</strain>
    </source>
</reference>
<dbReference type="CDD" id="cd19534">
    <property type="entry name" value="E_NRPS"/>
    <property type="match status" value="3"/>
</dbReference>
<name>A0AAE0H5H8_9PEZI</name>
<feature type="compositionally biased region" description="Low complexity" evidence="6">
    <location>
        <begin position="7817"/>
        <end position="7829"/>
    </location>
</feature>
<dbReference type="FunFam" id="3.30.559.30:FF:000005">
    <property type="entry name" value="Nonribosomal peptide synthase Pes1"/>
    <property type="match status" value="2"/>
</dbReference>
<dbReference type="SUPFAM" id="SSF47336">
    <property type="entry name" value="ACP-like"/>
    <property type="match status" value="6"/>
</dbReference>
<comment type="caution">
    <text evidence="8">The sequence shown here is derived from an EMBL/GenBank/DDBJ whole genome shotgun (WGS) entry which is preliminary data.</text>
</comment>
<dbReference type="EMBL" id="JAUEPN010000014">
    <property type="protein sequence ID" value="KAK3290246.1"/>
    <property type="molecule type" value="Genomic_DNA"/>
</dbReference>
<gene>
    <name evidence="8" type="ORF">B0H64DRAFT_452780</name>
</gene>
<comment type="similarity">
    <text evidence="5">Belongs to the NRP synthetase family.</text>
</comment>
<dbReference type="InterPro" id="IPR042099">
    <property type="entry name" value="ANL_N_sf"/>
</dbReference>
<dbReference type="Gene3D" id="3.30.559.10">
    <property type="entry name" value="Chloramphenicol acetyltransferase-like domain"/>
    <property type="match status" value="9"/>
</dbReference>
<reference evidence="8" key="1">
    <citation type="journal article" date="2023" name="Mol. Phylogenet. Evol.">
        <title>Genome-scale phylogeny and comparative genomics of the fungal order Sordariales.</title>
        <authorList>
            <person name="Hensen N."/>
            <person name="Bonometti L."/>
            <person name="Westerberg I."/>
            <person name="Brannstrom I.O."/>
            <person name="Guillou S."/>
            <person name="Cros-Aarteil S."/>
            <person name="Calhoun S."/>
            <person name="Haridas S."/>
            <person name="Kuo A."/>
            <person name="Mondo S."/>
            <person name="Pangilinan J."/>
            <person name="Riley R."/>
            <person name="LaButti K."/>
            <person name="Andreopoulos B."/>
            <person name="Lipzen A."/>
            <person name="Chen C."/>
            <person name="Yan M."/>
            <person name="Daum C."/>
            <person name="Ng V."/>
            <person name="Clum A."/>
            <person name="Steindorff A."/>
            <person name="Ohm R.A."/>
            <person name="Martin F."/>
            <person name="Silar P."/>
            <person name="Natvig D.O."/>
            <person name="Lalanne C."/>
            <person name="Gautier V."/>
            <person name="Ament-Velasquez S.L."/>
            <person name="Kruys A."/>
            <person name="Hutchinson M.I."/>
            <person name="Powell A.J."/>
            <person name="Barry K."/>
            <person name="Miller A.N."/>
            <person name="Grigoriev I.V."/>
            <person name="Debuchy R."/>
            <person name="Gladieux P."/>
            <person name="Hiltunen Thoren M."/>
            <person name="Johannesson H."/>
        </authorList>
    </citation>
    <scope>NUCLEOTIDE SEQUENCE</scope>
    <source>
        <strain evidence="8">CBS 168.71</strain>
    </source>
</reference>
<dbReference type="InterPro" id="IPR036736">
    <property type="entry name" value="ACP-like_sf"/>
</dbReference>
<dbReference type="SUPFAM" id="SSF52777">
    <property type="entry name" value="CoA-dependent acyltransferases"/>
    <property type="match status" value="19"/>
</dbReference>
<dbReference type="CDD" id="cd05918">
    <property type="entry name" value="A_NRPS_SidN3_like"/>
    <property type="match status" value="5"/>
</dbReference>
<evidence type="ECO:0000256" key="6">
    <source>
        <dbReference type="SAM" id="MobiDB-lite"/>
    </source>
</evidence>
<evidence type="ECO:0000256" key="3">
    <source>
        <dbReference type="ARBA" id="ARBA00022553"/>
    </source>
</evidence>
<feature type="domain" description="Carrier" evidence="7">
    <location>
        <begin position="5048"/>
        <end position="5124"/>
    </location>
</feature>
<dbReference type="InterPro" id="IPR006162">
    <property type="entry name" value="Ppantetheine_attach_site"/>
</dbReference>
<dbReference type="CDD" id="cd19542">
    <property type="entry name" value="CT_NRPS-like"/>
    <property type="match status" value="4"/>
</dbReference>
<dbReference type="FunFam" id="1.10.1200.10:FF:000005">
    <property type="entry name" value="Nonribosomal peptide synthetase 1"/>
    <property type="match status" value="2"/>
</dbReference>
<dbReference type="FunFam" id="3.30.559.30:FF:000002">
    <property type="entry name" value="Nonribosomal peptide synthase Pes1"/>
    <property type="match status" value="3"/>
</dbReference>
<dbReference type="FunFam" id="3.30.559.10:FF:000017">
    <property type="entry name" value="Nonribosomal peptide synthase Pes1"/>
    <property type="match status" value="1"/>
</dbReference>
<dbReference type="NCBIfam" id="TIGR01733">
    <property type="entry name" value="AA-adenyl-dom"/>
    <property type="match status" value="4"/>
</dbReference>
<feature type="domain" description="Carrier" evidence="7">
    <location>
        <begin position="7205"/>
        <end position="7281"/>
    </location>
</feature>
<dbReference type="InterPro" id="IPR023213">
    <property type="entry name" value="CAT-like_dom_sf"/>
</dbReference>
<feature type="region of interest" description="Disordered" evidence="6">
    <location>
        <begin position="7160"/>
        <end position="7204"/>
    </location>
</feature>
<dbReference type="Pfam" id="PF00668">
    <property type="entry name" value="Condensation"/>
    <property type="match status" value="9"/>
</dbReference>
<dbReference type="InterPro" id="IPR001242">
    <property type="entry name" value="Condensation_dom"/>
</dbReference>
<evidence type="ECO:0000256" key="4">
    <source>
        <dbReference type="ARBA" id="ARBA00022598"/>
    </source>
</evidence>
<dbReference type="Gene3D" id="3.40.50.12780">
    <property type="entry name" value="N-terminal domain of ligase-like"/>
    <property type="match status" value="4"/>
</dbReference>
<dbReference type="Gene3D" id="1.10.1200.10">
    <property type="entry name" value="ACP-like"/>
    <property type="match status" value="7"/>
</dbReference>
<organism evidence="8 9">
    <name type="scientific">Chaetomium fimeti</name>
    <dbReference type="NCBI Taxonomy" id="1854472"/>
    <lineage>
        <taxon>Eukaryota</taxon>
        <taxon>Fungi</taxon>
        <taxon>Dikarya</taxon>
        <taxon>Ascomycota</taxon>
        <taxon>Pezizomycotina</taxon>
        <taxon>Sordariomycetes</taxon>
        <taxon>Sordariomycetidae</taxon>
        <taxon>Sordariales</taxon>
        <taxon>Chaetomiaceae</taxon>
        <taxon>Chaetomium</taxon>
    </lineage>
</organism>
<feature type="domain" description="Carrier" evidence="7">
    <location>
        <begin position="7799"/>
        <end position="7894"/>
    </location>
</feature>
<dbReference type="Pfam" id="PF00550">
    <property type="entry name" value="PP-binding"/>
    <property type="match status" value="6"/>
</dbReference>
<dbReference type="PROSITE" id="PS00012">
    <property type="entry name" value="PHOSPHOPANTETHEINE"/>
    <property type="match status" value="3"/>
</dbReference>
<dbReference type="GO" id="GO:0031177">
    <property type="term" value="F:phosphopantetheine binding"/>
    <property type="evidence" value="ECO:0007669"/>
    <property type="project" value="InterPro"/>
</dbReference>
<dbReference type="NCBIfam" id="NF003417">
    <property type="entry name" value="PRK04813.1"/>
    <property type="match status" value="6"/>
</dbReference>
<dbReference type="FunFam" id="3.40.50.980:FF:000001">
    <property type="entry name" value="Non-ribosomal peptide synthetase"/>
    <property type="match status" value="2"/>
</dbReference>
<keyword evidence="3" id="KW-0597">Phosphoprotein</keyword>
<keyword evidence="9" id="KW-1185">Reference proteome</keyword>
<evidence type="ECO:0000256" key="2">
    <source>
        <dbReference type="ARBA" id="ARBA00022450"/>
    </source>
</evidence>
<dbReference type="GO" id="GO:0019748">
    <property type="term" value="P:secondary metabolic process"/>
    <property type="evidence" value="ECO:0007669"/>
    <property type="project" value="UniProtKB-ARBA"/>
</dbReference>
<dbReference type="Proteomes" id="UP001278766">
    <property type="component" value="Unassembled WGS sequence"/>
</dbReference>
<dbReference type="PROSITE" id="PS00455">
    <property type="entry name" value="AMP_BINDING"/>
    <property type="match status" value="4"/>
</dbReference>
<evidence type="ECO:0000259" key="7">
    <source>
        <dbReference type="PROSITE" id="PS50075"/>
    </source>
</evidence>
<dbReference type="GO" id="GO:0016874">
    <property type="term" value="F:ligase activity"/>
    <property type="evidence" value="ECO:0007669"/>
    <property type="project" value="UniProtKB-KW"/>
</dbReference>
<feature type="domain" description="Carrier" evidence="7">
    <location>
        <begin position="3474"/>
        <end position="3547"/>
    </location>
</feature>
<dbReference type="GeneID" id="87844161"/>